<evidence type="ECO:0000313" key="2">
    <source>
        <dbReference type="EMBL" id="MBC2651406.1"/>
    </source>
</evidence>
<proteinExistence type="predicted"/>
<keyword evidence="3" id="KW-1185">Reference proteome</keyword>
<feature type="region of interest" description="Disordered" evidence="1">
    <location>
        <begin position="125"/>
        <end position="144"/>
    </location>
</feature>
<comment type="caution">
    <text evidence="2">The sequence shown here is derived from an EMBL/GenBank/DDBJ whole genome shotgun (WGS) entry which is preliminary data.</text>
</comment>
<dbReference type="EMBL" id="JACLAU010000007">
    <property type="protein sequence ID" value="MBC2651406.1"/>
    <property type="molecule type" value="Genomic_DNA"/>
</dbReference>
<dbReference type="Proteomes" id="UP000520156">
    <property type="component" value="Unassembled WGS sequence"/>
</dbReference>
<organism evidence="2 3">
    <name type="scientific">Novosphingobium aerophilum</name>
    <dbReference type="NCBI Taxonomy" id="2839843"/>
    <lineage>
        <taxon>Bacteria</taxon>
        <taxon>Pseudomonadati</taxon>
        <taxon>Pseudomonadota</taxon>
        <taxon>Alphaproteobacteria</taxon>
        <taxon>Sphingomonadales</taxon>
        <taxon>Sphingomonadaceae</taxon>
        <taxon>Novosphingobium</taxon>
    </lineage>
</organism>
<sequence length="358" mass="36061">MNQGGGLRGQPVATLVVVLGGWVCMRMLTDFVPPGDRPGSLVPGGLQPEAVQAGLAAGPGAEGHLARPASGMSQGMTLARHVGGSPCPASGNGTGDVVMSLDRADPGPPDNQSPADPAAAAHVPEIQIGPPSGEDWPEPERRQHSRLGGDAWVLVRAVAGVPTGTVPTYGGSQAGAVLRHRLGSAPGPGLQAYLRGSAALNARSRDVALGLDWRPRNGLRLDVLGEVRVVETGRSVVVRPAAGLVGQTGPHRLPGGFAASAYAQAGWVGGKGAVTYGDGQVLIERAVSSNAATDLRLGLAAWSAGQTGAGRVDVGATVSLSVPLGPAIRARLQADWRQRVAGNAAPGSGPAFVLATSF</sequence>
<feature type="region of interest" description="Disordered" evidence="1">
    <location>
        <begin position="76"/>
        <end position="119"/>
    </location>
</feature>
<name>A0A7X1F6Q6_9SPHN</name>
<gene>
    <name evidence="2" type="ORF">H7F49_06805</name>
</gene>
<evidence type="ECO:0000313" key="3">
    <source>
        <dbReference type="Proteomes" id="UP000520156"/>
    </source>
</evidence>
<reference evidence="2 3" key="1">
    <citation type="submission" date="2020-08" db="EMBL/GenBank/DDBJ databases">
        <title>The genome sequence of Novosphingobium flavum 4Y4.</title>
        <authorList>
            <person name="Liu Y."/>
        </authorList>
    </citation>
    <scope>NUCLEOTIDE SEQUENCE [LARGE SCALE GENOMIC DNA]</scope>
    <source>
        <strain evidence="2 3">4Y4</strain>
    </source>
</reference>
<protein>
    <submittedName>
        <fullName evidence="2">Uncharacterized protein</fullName>
    </submittedName>
</protein>
<dbReference type="RefSeq" id="WP_214647697.1">
    <property type="nucleotide sequence ID" value="NZ_JACLAU010000007.1"/>
</dbReference>
<dbReference type="AlphaFoldDB" id="A0A7X1F6Q6"/>
<evidence type="ECO:0000256" key="1">
    <source>
        <dbReference type="SAM" id="MobiDB-lite"/>
    </source>
</evidence>
<accession>A0A7X1F6Q6</accession>